<comment type="caution">
    <text evidence="1">The sequence shown here is derived from an EMBL/GenBank/DDBJ whole genome shotgun (WGS) entry which is preliminary data.</text>
</comment>
<sequence length="289" mass="32861">MLFHPKYKDPYKMDIPELSGALLRCSKDGWLLMSSGEHSVFFINPFTKAKIDLPNLPHGYCFDTISFSSAPTSLDCRVFAVHVFFDNVKISAISRGEEEWTWYRIKGERDYQSPTNPVLYNGLFYCLGQDGTLGVFNPKDSSWGYPQHPGKPCNYAAYESYLMECDGKLLAVFVGNKGRGVSVYRLDDSKMAWERVYGLGNKMLFVSPAASFSATKIVEGMENKIFFPRFCGKDGVFFSLATHRYESFGSCLSRKDLSGMEELLHSCWIEPTIKTYSPEEELNWLSKLD</sequence>
<gene>
    <name evidence="1" type="ORF">Vadar_015226</name>
</gene>
<evidence type="ECO:0000313" key="2">
    <source>
        <dbReference type="Proteomes" id="UP000828048"/>
    </source>
</evidence>
<dbReference type="EMBL" id="CM037159">
    <property type="protein sequence ID" value="KAH7866073.1"/>
    <property type="molecule type" value="Genomic_DNA"/>
</dbReference>
<keyword evidence="2" id="KW-1185">Reference proteome</keyword>
<name>A0ACB7ZJQ0_9ERIC</name>
<evidence type="ECO:0000313" key="1">
    <source>
        <dbReference type="EMBL" id="KAH7866073.1"/>
    </source>
</evidence>
<proteinExistence type="predicted"/>
<accession>A0ACB7ZJQ0</accession>
<protein>
    <submittedName>
        <fullName evidence="1">Uncharacterized protein</fullName>
    </submittedName>
</protein>
<reference evidence="1 2" key="1">
    <citation type="journal article" date="2021" name="Hortic Res">
        <title>High-quality reference genome and annotation aids understanding of berry development for evergreen blueberry (Vaccinium darrowii).</title>
        <authorList>
            <person name="Yu J."/>
            <person name="Hulse-Kemp A.M."/>
            <person name="Babiker E."/>
            <person name="Staton M."/>
        </authorList>
    </citation>
    <scope>NUCLEOTIDE SEQUENCE [LARGE SCALE GENOMIC DNA]</scope>
    <source>
        <strain evidence="2">cv. NJ 8807/NJ 8810</strain>
        <tissue evidence="1">Young leaf</tissue>
    </source>
</reference>
<organism evidence="1 2">
    <name type="scientific">Vaccinium darrowii</name>
    <dbReference type="NCBI Taxonomy" id="229202"/>
    <lineage>
        <taxon>Eukaryota</taxon>
        <taxon>Viridiplantae</taxon>
        <taxon>Streptophyta</taxon>
        <taxon>Embryophyta</taxon>
        <taxon>Tracheophyta</taxon>
        <taxon>Spermatophyta</taxon>
        <taxon>Magnoliopsida</taxon>
        <taxon>eudicotyledons</taxon>
        <taxon>Gunneridae</taxon>
        <taxon>Pentapetalae</taxon>
        <taxon>asterids</taxon>
        <taxon>Ericales</taxon>
        <taxon>Ericaceae</taxon>
        <taxon>Vaccinioideae</taxon>
        <taxon>Vaccinieae</taxon>
        <taxon>Vaccinium</taxon>
    </lineage>
</organism>
<dbReference type="Proteomes" id="UP000828048">
    <property type="component" value="Chromosome 9"/>
</dbReference>